<accession>A0ABU6TBN3</accession>
<dbReference type="Proteomes" id="UP001341840">
    <property type="component" value="Unassembled WGS sequence"/>
</dbReference>
<evidence type="ECO:0000256" key="2">
    <source>
        <dbReference type="ARBA" id="ARBA00022737"/>
    </source>
</evidence>
<dbReference type="Pfam" id="PF23282">
    <property type="entry name" value="WHD_ROQ1"/>
    <property type="match status" value="1"/>
</dbReference>
<dbReference type="EMBL" id="JASCZI010090758">
    <property type="protein sequence ID" value="MED6146139.1"/>
    <property type="molecule type" value="Genomic_DNA"/>
</dbReference>
<protein>
    <recommendedName>
        <fullName evidence="4">TIR domain-containing protein</fullName>
    </recommendedName>
</protein>
<name>A0ABU6TBN3_9FABA</name>
<dbReference type="InterPro" id="IPR042197">
    <property type="entry name" value="Apaf_helical"/>
</dbReference>
<dbReference type="Gene3D" id="1.10.8.430">
    <property type="entry name" value="Helical domain of apoptotic protease-activating factors"/>
    <property type="match status" value="1"/>
</dbReference>
<dbReference type="InterPro" id="IPR036390">
    <property type="entry name" value="WH_DNA-bd_sf"/>
</dbReference>
<keyword evidence="2" id="KW-0677">Repeat</keyword>
<dbReference type="Pfam" id="PF01582">
    <property type="entry name" value="TIR"/>
    <property type="match status" value="1"/>
</dbReference>
<sequence length="625" mass="71347">MANQDSCSTSSSNHGWTYDVFVSFHGKDTRRNFTGYLTDALDRKGIHTFRDDIKLKKGEGIPSALVKAIEESRIAVVVFSENYASSSWCLDELVEIMRCMKKKGQLVIPIFYSVDASVVRHQRESFGKSMEKHEARHDKETVNKWRIALKEAANLSGWSFKYGYEYKFIQQITEEISNMLNITSLHIADHPVGLNYRVSKMVRLVELKSNDDTKMVGIYGIGGIGKTTIARAVYNSISSRFEGSSFLADVRENTMKHGLVQLQETLLHNLLGENIKLGDVNRGIPIIKRRLCTKKVLLILDDVDNLRQLRSLAGSHDWFGSGSRIIITTRDKHLLTTHGVENENIYEVKQLNDDESLELFSLNAFRRKQPKENYVNIANRMVQYAKGLPLALNVIGSDLFGKTIEEWESALKKYERIPSREILDVLRVSYDNLDDNEKEIFLDIACFFKGNTRREVVNTLDASQFYPEYGIGVLIDKSLVTISDADTIKMHDLIQDLGRDIARKDSPFDPGKRRRLWHRDDVLEVLTKNTGTDAIEGIMLDMTNLKQKVPLDAETFEKMRRLRILIVRNSQVSGAPNHLPNNLRFLDWTEYPLPSLPADFYPETLVVLNLPNSLLTMDEPFKACS</sequence>
<dbReference type="InterPro" id="IPR044974">
    <property type="entry name" value="Disease_R_plants"/>
</dbReference>
<organism evidence="5 6">
    <name type="scientific">Stylosanthes scabra</name>
    <dbReference type="NCBI Taxonomy" id="79078"/>
    <lineage>
        <taxon>Eukaryota</taxon>
        <taxon>Viridiplantae</taxon>
        <taxon>Streptophyta</taxon>
        <taxon>Embryophyta</taxon>
        <taxon>Tracheophyta</taxon>
        <taxon>Spermatophyta</taxon>
        <taxon>Magnoliopsida</taxon>
        <taxon>eudicotyledons</taxon>
        <taxon>Gunneridae</taxon>
        <taxon>Pentapetalae</taxon>
        <taxon>rosids</taxon>
        <taxon>fabids</taxon>
        <taxon>Fabales</taxon>
        <taxon>Fabaceae</taxon>
        <taxon>Papilionoideae</taxon>
        <taxon>50 kb inversion clade</taxon>
        <taxon>dalbergioids sensu lato</taxon>
        <taxon>Dalbergieae</taxon>
        <taxon>Pterocarpus clade</taxon>
        <taxon>Stylosanthes</taxon>
    </lineage>
</organism>
<dbReference type="Gene3D" id="3.40.50.10140">
    <property type="entry name" value="Toll/interleukin-1 receptor homology (TIR) domain"/>
    <property type="match status" value="1"/>
</dbReference>
<dbReference type="InterPro" id="IPR000157">
    <property type="entry name" value="TIR_dom"/>
</dbReference>
<dbReference type="PRINTS" id="PR00364">
    <property type="entry name" value="DISEASERSIST"/>
</dbReference>
<dbReference type="PANTHER" id="PTHR11017:SF422">
    <property type="entry name" value="RESISTANCE PROTEIN (TIR-NBS-LRR CLASS), PUTATIVE-RELATED"/>
    <property type="match status" value="1"/>
</dbReference>
<dbReference type="SUPFAM" id="SSF52200">
    <property type="entry name" value="Toll/Interleukin receptor TIR domain"/>
    <property type="match status" value="1"/>
</dbReference>
<evidence type="ECO:0000313" key="6">
    <source>
        <dbReference type="Proteomes" id="UP001341840"/>
    </source>
</evidence>
<gene>
    <name evidence="5" type="ORF">PIB30_031731</name>
</gene>
<dbReference type="SUPFAM" id="SSF46785">
    <property type="entry name" value="Winged helix' DNA-binding domain"/>
    <property type="match status" value="1"/>
</dbReference>
<dbReference type="InterPro" id="IPR035897">
    <property type="entry name" value="Toll_tir_struct_dom_sf"/>
</dbReference>
<evidence type="ECO:0000256" key="3">
    <source>
        <dbReference type="ARBA" id="ARBA00022821"/>
    </source>
</evidence>
<evidence type="ECO:0000256" key="1">
    <source>
        <dbReference type="ARBA" id="ARBA00022614"/>
    </source>
</evidence>
<dbReference type="SUPFAM" id="SSF52058">
    <property type="entry name" value="L domain-like"/>
    <property type="match status" value="1"/>
</dbReference>
<dbReference type="SMART" id="SM00255">
    <property type="entry name" value="TIR"/>
    <property type="match status" value="1"/>
</dbReference>
<dbReference type="Gene3D" id="3.40.50.300">
    <property type="entry name" value="P-loop containing nucleotide triphosphate hydrolases"/>
    <property type="match status" value="1"/>
</dbReference>
<reference evidence="5 6" key="1">
    <citation type="journal article" date="2023" name="Plants (Basel)">
        <title>Bridging the Gap: Combining Genomics and Transcriptomics Approaches to Understand Stylosanthes scabra, an Orphan Legume from the Brazilian Caatinga.</title>
        <authorList>
            <person name="Ferreira-Neto J.R.C."/>
            <person name="da Silva M.D."/>
            <person name="Binneck E."/>
            <person name="de Melo N.F."/>
            <person name="da Silva R.H."/>
            <person name="de Melo A.L.T.M."/>
            <person name="Pandolfi V."/>
            <person name="Bustamante F.O."/>
            <person name="Brasileiro-Vidal A.C."/>
            <person name="Benko-Iseppon A.M."/>
        </authorList>
    </citation>
    <scope>NUCLEOTIDE SEQUENCE [LARGE SCALE GENOMIC DNA]</scope>
    <source>
        <tissue evidence="5">Leaves</tissue>
    </source>
</reference>
<comment type="caution">
    <text evidence="5">The sequence shown here is derived from an EMBL/GenBank/DDBJ whole genome shotgun (WGS) entry which is preliminary data.</text>
</comment>
<dbReference type="Pfam" id="PF00931">
    <property type="entry name" value="NB-ARC"/>
    <property type="match status" value="1"/>
</dbReference>
<feature type="domain" description="TIR" evidence="4">
    <location>
        <begin position="16"/>
        <end position="180"/>
    </location>
</feature>
<keyword evidence="1" id="KW-0433">Leucine-rich repeat</keyword>
<dbReference type="SUPFAM" id="SSF52540">
    <property type="entry name" value="P-loop containing nucleoside triphosphate hydrolases"/>
    <property type="match status" value="1"/>
</dbReference>
<dbReference type="InterPro" id="IPR058192">
    <property type="entry name" value="WHD_ROQ1-like"/>
</dbReference>
<evidence type="ECO:0000259" key="4">
    <source>
        <dbReference type="PROSITE" id="PS50104"/>
    </source>
</evidence>
<dbReference type="PROSITE" id="PS50104">
    <property type="entry name" value="TIR"/>
    <property type="match status" value="1"/>
</dbReference>
<dbReference type="InterPro" id="IPR002182">
    <property type="entry name" value="NB-ARC"/>
</dbReference>
<proteinExistence type="predicted"/>
<dbReference type="PANTHER" id="PTHR11017">
    <property type="entry name" value="LEUCINE-RICH REPEAT-CONTAINING PROTEIN"/>
    <property type="match status" value="1"/>
</dbReference>
<keyword evidence="6" id="KW-1185">Reference proteome</keyword>
<evidence type="ECO:0000313" key="5">
    <source>
        <dbReference type="EMBL" id="MED6146139.1"/>
    </source>
</evidence>
<keyword evidence="3" id="KW-0611">Plant defense</keyword>
<dbReference type="InterPro" id="IPR027417">
    <property type="entry name" value="P-loop_NTPase"/>
</dbReference>